<evidence type="ECO:0000313" key="2">
    <source>
        <dbReference type="EMBL" id="MEQ2242040.1"/>
    </source>
</evidence>
<evidence type="ECO:0000256" key="1">
    <source>
        <dbReference type="SAM" id="MobiDB-lite"/>
    </source>
</evidence>
<keyword evidence="3" id="KW-1185">Reference proteome</keyword>
<dbReference type="EMBL" id="JAHRIQ010062893">
    <property type="protein sequence ID" value="MEQ2242040.1"/>
    <property type="molecule type" value="Genomic_DNA"/>
</dbReference>
<accession>A0ABV0UA27</accession>
<reference evidence="2 3" key="1">
    <citation type="submission" date="2021-06" db="EMBL/GenBank/DDBJ databases">
        <authorList>
            <person name="Palmer J.M."/>
        </authorList>
    </citation>
    <scope>NUCLEOTIDE SEQUENCE [LARGE SCALE GENOMIC DNA]</scope>
    <source>
        <strain evidence="3">if_2019</strain>
        <tissue evidence="2">Muscle</tissue>
    </source>
</reference>
<gene>
    <name evidence="2" type="ORF">ILYODFUR_031688</name>
</gene>
<comment type="caution">
    <text evidence="2">The sequence shown here is derived from an EMBL/GenBank/DDBJ whole genome shotgun (WGS) entry which is preliminary data.</text>
</comment>
<evidence type="ECO:0000313" key="3">
    <source>
        <dbReference type="Proteomes" id="UP001482620"/>
    </source>
</evidence>
<organism evidence="2 3">
    <name type="scientific">Ilyodon furcidens</name>
    <name type="common">goldbreast splitfin</name>
    <dbReference type="NCBI Taxonomy" id="33524"/>
    <lineage>
        <taxon>Eukaryota</taxon>
        <taxon>Metazoa</taxon>
        <taxon>Chordata</taxon>
        <taxon>Craniata</taxon>
        <taxon>Vertebrata</taxon>
        <taxon>Euteleostomi</taxon>
        <taxon>Actinopterygii</taxon>
        <taxon>Neopterygii</taxon>
        <taxon>Teleostei</taxon>
        <taxon>Neoteleostei</taxon>
        <taxon>Acanthomorphata</taxon>
        <taxon>Ovalentaria</taxon>
        <taxon>Atherinomorphae</taxon>
        <taxon>Cyprinodontiformes</taxon>
        <taxon>Goodeidae</taxon>
        <taxon>Ilyodon</taxon>
    </lineage>
</organism>
<proteinExistence type="predicted"/>
<name>A0ABV0UA27_9TELE</name>
<feature type="region of interest" description="Disordered" evidence="1">
    <location>
        <begin position="1"/>
        <end position="29"/>
    </location>
</feature>
<sequence length="101" mass="11122">MGGPVTGSVMGKEVPLDSEDDQPLCPRPRAPWAAVDKNCRLGTQDTGPLQKRAEGRLVKRRALCRRRMAEGDLSISDNIHTLLNIRFKCHGGWVGCVLGQR</sequence>
<protein>
    <submittedName>
        <fullName evidence="2">Uncharacterized protein</fullName>
    </submittedName>
</protein>
<dbReference type="Proteomes" id="UP001482620">
    <property type="component" value="Unassembled WGS sequence"/>
</dbReference>